<dbReference type="Proteomes" id="UP001404845">
    <property type="component" value="Unassembled WGS sequence"/>
</dbReference>
<feature type="domain" description="Phospholipid/glycerol acyltransferase" evidence="1">
    <location>
        <begin position="33"/>
        <end position="152"/>
    </location>
</feature>
<organism evidence="2 3">
    <name type="scientific">Methylorubrum rhodesianum</name>
    <dbReference type="NCBI Taxonomy" id="29427"/>
    <lineage>
        <taxon>Bacteria</taxon>
        <taxon>Pseudomonadati</taxon>
        <taxon>Pseudomonadota</taxon>
        <taxon>Alphaproteobacteria</taxon>
        <taxon>Hyphomicrobiales</taxon>
        <taxon>Methylobacteriaceae</taxon>
        <taxon>Methylorubrum</taxon>
    </lineage>
</organism>
<dbReference type="GO" id="GO:0016746">
    <property type="term" value="F:acyltransferase activity"/>
    <property type="evidence" value="ECO:0007669"/>
    <property type="project" value="UniProtKB-KW"/>
</dbReference>
<evidence type="ECO:0000313" key="2">
    <source>
        <dbReference type="EMBL" id="MEN3229992.1"/>
    </source>
</evidence>
<gene>
    <name evidence="2" type="ORF">PUR21_20420</name>
</gene>
<sequence>MAAYFDRFVRRHMNALRLARWGVPADGTGMGALVIYSNHPAWWDAAILIVAADRLFPGRESFAPFDAAMLEKYGIFRKMGAFPVDLDSARGAAQFLAASRAILGAPNRAVWITAQGRFADVRARPLGLKPGVARLAEIAPEATFLPLAVEYAFWDERGAEAFLAFGAPLAAAELRALPRPERLARLETALTATLDRLSADVVAREPERFETLLAGRRGVGGVYDGWRRLAAALTGRRFEPGHRSGDAEEMRSR</sequence>
<protein>
    <submittedName>
        <fullName evidence="2">Lysophospholipid acyltransferase family protein</fullName>
    </submittedName>
</protein>
<accession>A0ABU9ZF92</accession>
<dbReference type="InterPro" id="IPR002123">
    <property type="entry name" value="Plipid/glycerol_acylTrfase"/>
</dbReference>
<dbReference type="SMART" id="SM00563">
    <property type="entry name" value="PlsC"/>
    <property type="match status" value="1"/>
</dbReference>
<evidence type="ECO:0000313" key="3">
    <source>
        <dbReference type="Proteomes" id="UP001404845"/>
    </source>
</evidence>
<keyword evidence="3" id="KW-1185">Reference proteome</keyword>
<comment type="caution">
    <text evidence="2">The sequence shown here is derived from an EMBL/GenBank/DDBJ whole genome shotgun (WGS) entry which is preliminary data.</text>
</comment>
<keyword evidence="2" id="KW-0012">Acyltransferase</keyword>
<name>A0ABU9ZF92_9HYPH</name>
<proteinExistence type="predicted"/>
<reference evidence="2 3" key="1">
    <citation type="journal article" date="2023" name="PLoS ONE">
        <title>Complete genome assembly of Hawai'i environmental nontuberculous mycobacteria reveals unexpected co-isolation with methylobacteria.</title>
        <authorList>
            <person name="Hendrix J."/>
            <person name="Epperson L.E."/>
            <person name="Tong E.I."/>
            <person name="Chan Y.L."/>
            <person name="Hasan N.A."/>
            <person name="Dawrs S.N."/>
            <person name="Norton G.J."/>
            <person name="Virdi R."/>
            <person name="Crooks J.L."/>
            <person name="Chan E.D."/>
            <person name="Honda J.R."/>
            <person name="Strong M."/>
        </authorList>
    </citation>
    <scope>NUCLEOTIDE SEQUENCE [LARGE SCALE GENOMIC DNA]</scope>
    <source>
        <strain evidence="2 3">NJH_HI01</strain>
    </source>
</reference>
<dbReference type="CDD" id="cd06551">
    <property type="entry name" value="LPLAT"/>
    <property type="match status" value="1"/>
</dbReference>
<evidence type="ECO:0000259" key="1">
    <source>
        <dbReference type="SMART" id="SM00563"/>
    </source>
</evidence>
<dbReference type="EMBL" id="JAQYXL010000001">
    <property type="protein sequence ID" value="MEN3229992.1"/>
    <property type="molecule type" value="Genomic_DNA"/>
</dbReference>
<dbReference type="SUPFAM" id="SSF69593">
    <property type="entry name" value="Glycerol-3-phosphate (1)-acyltransferase"/>
    <property type="match status" value="1"/>
</dbReference>
<keyword evidence="2" id="KW-0808">Transferase</keyword>
<dbReference type="RefSeq" id="WP_246750725.1">
    <property type="nucleotide sequence ID" value="NZ_JACWCW010000018.1"/>
</dbReference>